<keyword evidence="8" id="KW-0862">Zinc</keyword>
<evidence type="ECO:0000256" key="9">
    <source>
        <dbReference type="PROSITE-ProRule" id="PRU00175"/>
    </source>
</evidence>
<reference evidence="12" key="3">
    <citation type="submission" date="2023-05" db="EMBL/GenBank/DDBJ databases">
        <authorList>
            <person name="Smith C.H."/>
        </authorList>
    </citation>
    <scope>NUCLEOTIDE SEQUENCE</scope>
    <source>
        <strain evidence="12">CHS0354</strain>
        <tissue evidence="12">Mantle</tissue>
    </source>
</reference>
<feature type="region of interest" description="Disordered" evidence="10">
    <location>
        <begin position="287"/>
        <end position="318"/>
    </location>
</feature>
<evidence type="ECO:0000256" key="1">
    <source>
        <dbReference type="ARBA" id="ARBA00000900"/>
    </source>
</evidence>
<comment type="pathway">
    <text evidence="2">Protein modification; protein ubiquitination.</text>
</comment>
<evidence type="ECO:0000256" key="6">
    <source>
        <dbReference type="ARBA" id="ARBA00022771"/>
    </source>
</evidence>
<evidence type="ECO:0000256" key="3">
    <source>
        <dbReference type="ARBA" id="ARBA00012483"/>
    </source>
</evidence>
<accession>A0AAE0SZR1</accession>
<dbReference type="EMBL" id="JAEAOA010001756">
    <property type="protein sequence ID" value="KAK3601044.1"/>
    <property type="molecule type" value="Genomic_DNA"/>
</dbReference>
<name>A0AAE0SZR1_9BIVA</name>
<keyword evidence="5" id="KW-0479">Metal-binding</keyword>
<organism evidence="12 13">
    <name type="scientific">Potamilus streckersoni</name>
    <dbReference type="NCBI Taxonomy" id="2493646"/>
    <lineage>
        <taxon>Eukaryota</taxon>
        <taxon>Metazoa</taxon>
        <taxon>Spiralia</taxon>
        <taxon>Lophotrochozoa</taxon>
        <taxon>Mollusca</taxon>
        <taxon>Bivalvia</taxon>
        <taxon>Autobranchia</taxon>
        <taxon>Heteroconchia</taxon>
        <taxon>Palaeoheterodonta</taxon>
        <taxon>Unionida</taxon>
        <taxon>Unionoidea</taxon>
        <taxon>Unionidae</taxon>
        <taxon>Ambleminae</taxon>
        <taxon>Lampsilini</taxon>
        <taxon>Potamilus</taxon>
    </lineage>
</organism>
<feature type="region of interest" description="Disordered" evidence="10">
    <location>
        <begin position="43"/>
        <end position="67"/>
    </location>
</feature>
<dbReference type="Pfam" id="PF14369">
    <property type="entry name" value="Zn_ribbon_19"/>
    <property type="match status" value="1"/>
</dbReference>
<comment type="caution">
    <text evidence="12">The sequence shown here is derived from an EMBL/GenBank/DDBJ whole genome shotgun (WGS) entry which is preliminary data.</text>
</comment>
<dbReference type="Proteomes" id="UP001195483">
    <property type="component" value="Unassembled WGS sequence"/>
</dbReference>
<dbReference type="SUPFAM" id="SSF57850">
    <property type="entry name" value="RING/U-box"/>
    <property type="match status" value="1"/>
</dbReference>
<keyword evidence="13" id="KW-1185">Reference proteome</keyword>
<dbReference type="InterPro" id="IPR001841">
    <property type="entry name" value="Znf_RING"/>
</dbReference>
<feature type="region of interest" description="Disordered" evidence="10">
    <location>
        <begin position="95"/>
        <end position="116"/>
    </location>
</feature>
<evidence type="ECO:0000256" key="2">
    <source>
        <dbReference type="ARBA" id="ARBA00004906"/>
    </source>
</evidence>
<protein>
    <recommendedName>
        <fullName evidence="3">RING-type E3 ubiquitin transferase</fullName>
        <ecNumber evidence="3">2.3.2.27</ecNumber>
    </recommendedName>
</protein>
<dbReference type="GO" id="GO:0000209">
    <property type="term" value="P:protein polyubiquitination"/>
    <property type="evidence" value="ECO:0007669"/>
    <property type="project" value="UniProtKB-ARBA"/>
</dbReference>
<evidence type="ECO:0000259" key="11">
    <source>
        <dbReference type="PROSITE" id="PS50089"/>
    </source>
</evidence>
<feature type="domain" description="RING-type" evidence="11">
    <location>
        <begin position="223"/>
        <end position="264"/>
    </location>
</feature>
<gene>
    <name evidence="12" type="ORF">CHS0354_029268</name>
</gene>
<evidence type="ECO:0000313" key="13">
    <source>
        <dbReference type="Proteomes" id="UP001195483"/>
    </source>
</evidence>
<dbReference type="GO" id="GO:0008270">
    <property type="term" value="F:zinc ion binding"/>
    <property type="evidence" value="ECO:0007669"/>
    <property type="project" value="UniProtKB-KW"/>
</dbReference>
<dbReference type="PANTHER" id="PTHR15710:SF243">
    <property type="entry name" value="E3 UBIQUITIN-PROTEIN LIGASE PRAJA-2 ISOFORM X1"/>
    <property type="match status" value="1"/>
</dbReference>
<dbReference type="PROSITE" id="PS50089">
    <property type="entry name" value="ZF_RING_2"/>
    <property type="match status" value="1"/>
</dbReference>
<dbReference type="GO" id="GO:0005737">
    <property type="term" value="C:cytoplasm"/>
    <property type="evidence" value="ECO:0007669"/>
    <property type="project" value="TreeGrafter"/>
</dbReference>
<dbReference type="SMART" id="SM00184">
    <property type="entry name" value="RING"/>
    <property type="match status" value="1"/>
</dbReference>
<dbReference type="PANTHER" id="PTHR15710">
    <property type="entry name" value="E3 UBIQUITIN-PROTEIN LIGASE PRAJA"/>
    <property type="match status" value="1"/>
</dbReference>
<dbReference type="EC" id="2.3.2.27" evidence="3"/>
<dbReference type="GO" id="GO:0061630">
    <property type="term" value="F:ubiquitin protein ligase activity"/>
    <property type="evidence" value="ECO:0007669"/>
    <property type="project" value="UniProtKB-EC"/>
</dbReference>
<reference evidence="12" key="2">
    <citation type="journal article" date="2021" name="Genome Biol. Evol.">
        <title>Developing a high-quality reference genome for a parasitic bivalve with doubly uniparental inheritance (Bivalvia: Unionida).</title>
        <authorList>
            <person name="Smith C.H."/>
        </authorList>
    </citation>
    <scope>NUCLEOTIDE SEQUENCE</scope>
    <source>
        <strain evidence="12">CHS0354</strain>
        <tissue evidence="12">Mantle</tissue>
    </source>
</reference>
<dbReference type="Pfam" id="PF13639">
    <property type="entry name" value="zf-RING_2"/>
    <property type="match status" value="1"/>
</dbReference>
<comment type="catalytic activity">
    <reaction evidence="1">
        <text>S-ubiquitinyl-[E2 ubiquitin-conjugating enzyme]-L-cysteine + [acceptor protein]-L-lysine = [E2 ubiquitin-conjugating enzyme]-L-cysteine + N(6)-ubiquitinyl-[acceptor protein]-L-lysine.</text>
        <dbReference type="EC" id="2.3.2.27"/>
    </reaction>
</comment>
<evidence type="ECO:0000256" key="4">
    <source>
        <dbReference type="ARBA" id="ARBA00022679"/>
    </source>
</evidence>
<dbReference type="InterPro" id="IPR013083">
    <property type="entry name" value="Znf_RING/FYVE/PHD"/>
</dbReference>
<dbReference type="Gene3D" id="3.30.40.10">
    <property type="entry name" value="Zinc/RING finger domain, C3HC4 (zinc finger)"/>
    <property type="match status" value="1"/>
</dbReference>
<dbReference type="FunFam" id="3.30.40.10:FF:000069">
    <property type="entry name" value="E3 ubiquitin-protein ligase RNF115"/>
    <property type="match status" value="1"/>
</dbReference>
<evidence type="ECO:0000313" key="12">
    <source>
        <dbReference type="EMBL" id="KAK3601044.1"/>
    </source>
</evidence>
<evidence type="ECO:0000256" key="8">
    <source>
        <dbReference type="ARBA" id="ARBA00022833"/>
    </source>
</evidence>
<evidence type="ECO:0000256" key="10">
    <source>
        <dbReference type="SAM" id="MobiDB-lite"/>
    </source>
</evidence>
<evidence type="ECO:0000256" key="5">
    <source>
        <dbReference type="ARBA" id="ARBA00022723"/>
    </source>
</evidence>
<keyword evidence="7" id="KW-0833">Ubl conjugation pathway</keyword>
<proteinExistence type="predicted"/>
<keyword evidence="4" id="KW-0808">Transferase</keyword>
<evidence type="ECO:0000256" key="7">
    <source>
        <dbReference type="ARBA" id="ARBA00022786"/>
    </source>
</evidence>
<keyword evidence="6 9" id="KW-0863">Zinc-finger</keyword>
<reference evidence="12" key="1">
    <citation type="journal article" date="2021" name="Genome Biol. Evol.">
        <title>A High-Quality Reference Genome for a Parasitic Bivalve with Doubly Uniparental Inheritance (Bivalvia: Unionida).</title>
        <authorList>
            <person name="Smith C.H."/>
        </authorList>
    </citation>
    <scope>NUCLEOTIDE SEQUENCE</scope>
    <source>
        <strain evidence="12">CHS0354</strain>
    </source>
</reference>
<dbReference type="AlphaFoldDB" id="A0AAE0SZR1"/>
<sequence>MAEAAVDKSGYERFYCHQCSQEIRPNLPDYTCPHCQNGFIEVISNPQPSPSSSTSTSASTSAQPEVDPATQFAELWGQTFLHNFRNHYAERDEGVSWARERDSDDEERNLETTRQRHRTFPGPRVAFRRTRPIRNQYVQGLLQYLVDRIGGEAGLVQGIPINIIPLHGNPGDYAWGTGGLDTIITQLLNQLEGSGVPPADQEKIDMLPTVKITQEHVDRTLQCSVCMEDFALNEEVRRLPCDHHYHNDCIVPWLKLHGTCPVCRKNLIGEDTSLNPSAEAAIINDLVETNNEPGEPGDSNEPGEPGDSNEPVQSDDMT</sequence>
<feature type="compositionally biased region" description="Low complexity" evidence="10">
    <location>
        <begin position="50"/>
        <end position="64"/>
    </location>
</feature>
<dbReference type="InterPro" id="IPR039525">
    <property type="entry name" value="RNF126-like_zinc-ribbon"/>
</dbReference>